<protein>
    <submittedName>
        <fullName evidence="1">Uncharacterized protein</fullName>
    </submittedName>
</protein>
<dbReference type="GeneID" id="42529474"/>
<name>A0A179V5R4_BLAGS</name>
<keyword evidence="2" id="KW-1185">Reference proteome</keyword>
<dbReference type="AlphaFoldDB" id="A0A179V5R4"/>
<dbReference type="KEGG" id="bgh:BDBG_17952"/>
<dbReference type="RefSeq" id="XP_031581220.1">
    <property type="nucleotide sequence ID" value="XM_031725563.1"/>
</dbReference>
<organism evidence="1 2">
    <name type="scientific">Blastomyces gilchristii (strain SLH14081)</name>
    <name type="common">Blastomyces dermatitidis</name>
    <dbReference type="NCBI Taxonomy" id="559298"/>
    <lineage>
        <taxon>Eukaryota</taxon>
        <taxon>Fungi</taxon>
        <taxon>Dikarya</taxon>
        <taxon>Ascomycota</taxon>
        <taxon>Pezizomycotina</taxon>
        <taxon>Eurotiomycetes</taxon>
        <taxon>Eurotiomycetidae</taxon>
        <taxon>Onygenales</taxon>
        <taxon>Ajellomycetaceae</taxon>
        <taxon>Blastomyces</taxon>
    </lineage>
</organism>
<reference evidence="2" key="1">
    <citation type="journal article" date="2015" name="PLoS Genet.">
        <title>The dynamic genome and transcriptome of the human fungal pathogen Blastomyces and close relative Emmonsia.</title>
        <authorList>
            <person name="Munoz J.F."/>
            <person name="Gauthier G.M."/>
            <person name="Desjardins C.A."/>
            <person name="Gallo J.E."/>
            <person name="Holder J."/>
            <person name="Sullivan T.D."/>
            <person name="Marty A.J."/>
            <person name="Carmen J.C."/>
            <person name="Chen Z."/>
            <person name="Ding L."/>
            <person name="Gujja S."/>
            <person name="Magrini V."/>
            <person name="Misas E."/>
            <person name="Mitreva M."/>
            <person name="Priest M."/>
            <person name="Saif S."/>
            <person name="Whiston E.A."/>
            <person name="Young S."/>
            <person name="Zeng Q."/>
            <person name="Goldman W.E."/>
            <person name="Mardis E.R."/>
            <person name="Taylor J.W."/>
            <person name="McEwen J.G."/>
            <person name="Clay O.K."/>
            <person name="Klein B.S."/>
            <person name="Cuomo C.A."/>
        </authorList>
    </citation>
    <scope>NUCLEOTIDE SEQUENCE [LARGE SCALE GENOMIC DNA]</scope>
    <source>
        <strain evidence="2">SLH14081</strain>
    </source>
</reference>
<evidence type="ECO:0000313" key="2">
    <source>
        <dbReference type="Proteomes" id="UP000002038"/>
    </source>
</evidence>
<evidence type="ECO:0000313" key="1">
    <source>
        <dbReference type="EMBL" id="OAT13992.1"/>
    </source>
</evidence>
<gene>
    <name evidence="1" type="ORF">BDBG_17952</name>
</gene>
<dbReference type="EMBL" id="GG657482">
    <property type="protein sequence ID" value="OAT13992.1"/>
    <property type="molecule type" value="Genomic_DNA"/>
</dbReference>
<proteinExistence type="predicted"/>
<accession>A0A179V5R4</accession>
<dbReference type="VEuPathDB" id="FungiDB:BDBG_17952"/>
<sequence>MYCTYILLQFSTLTPYLFDVVLIHGLRCCRKGHQIVSTNIPIPKLISVLKVPHVPTSMASCCMSSL</sequence>
<dbReference type="Proteomes" id="UP000002038">
    <property type="component" value="Unassembled WGS sequence"/>
</dbReference>